<reference evidence="2" key="1">
    <citation type="submission" date="2023-11" db="EMBL/GenBank/DDBJ databases">
        <title>The genome sequences of three competitors of mushroom-forming fungi.</title>
        <authorList>
            <person name="Beijen E."/>
            <person name="Ohm R.A."/>
        </authorList>
    </citation>
    <scope>NUCLEOTIDE SEQUENCE</scope>
    <source>
        <strain evidence="2">CBS 100526</strain>
    </source>
</reference>
<name>A0AAE1IJ09_9HYPO</name>
<organism evidence="2 3">
    <name type="scientific">Trichoderma aggressivum f. europaeum</name>
    <dbReference type="NCBI Taxonomy" id="173218"/>
    <lineage>
        <taxon>Eukaryota</taxon>
        <taxon>Fungi</taxon>
        <taxon>Dikarya</taxon>
        <taxon>Ascomycota</taxon>
        <taxon>Pezizomycotina</taxon>
        <taxon>Sordariomycetes</taxon>
        <taxon>Hypocreomycetidae</taxon>
        <taxon>Hypocreales</taxon>
        <taxon>Hypocreaceae</taxon>
        <taxon>Trichoderma</taxon>
    </lineage>
</organism>
<evidence type="ECO:0008006" key="4">
    <source>
        <dbReference type="Google" id="ProtNLM"/>
    </source>
</evidence>
<gene>
    <name evidence="2" type="ORF">Triagg1_2350</name>
</gene>
<sequence>MQSNNNKLAELHKPSQFFRAPAKLCCFIRKTINKHAQKEKDKNKGNCLVLQVSRYSQRLGIGISRHFATAKGQARPLSRFLDPLRPFPIYNFFSANPSNCVYLRRRASPFPPSPSPSEPDTTRHEKRPVQIHSPAMYANNYGFGNAAPNFNPAGTPQPGMQPGQQVMFNRQQQFAGMAPQGAFPGGNPHMVADANSANSMMQSQGMMPSHGMPGMAPNNQMAYQQQFPGAAYGQVLPAGVGPQGFVPNNYMMGAGMPGFPMGQPGMPQQQQMMMQRMQQQQQAQQQAQQQQAQQQQQQQQQQPNQAMGQVSTPQRPPSTAQGTPTNIMPPQQPQFSTPQPMSQGQTPTNQQQMGLNTPQTPTFSSNPASGMAGPPTGAVPMSPTTEALEKERFALLLDINHELLYESIQIQTTLQEMKKEFAAVNGNIPDRKPSDEENHFQQDYLHCMRRLQANLSYMAALADRKPEVKGPPCPAYLSAPPLNLTLRPRAVPIGAENSTTPPDAVADREERNKSIQDLYRRLQAVFPTFDPKKEPAFRTAPSGQKPGIPMAPSQQASPAAQRTPQLPNMPGPPMNLQPNLALQ</sequence>
<feature type="region of interest" description="Disordered" evidence="1">
    <location>
        <begin position="529"/>
        <end position="583"/>
    </location>
</feature>
<keyword evidence="3" id="KW-1185">Reference proteome</keyword>
<evidence type="ECO:0000256" key="1">
    <source>
        <dbReference type="SAM" id="MobiDB-lite"/>
    </source>
</evidence>
<proteinExistence type="predicted"/>
<accession>A0AAE1IJ09</accession>
<feature type="compositionally biased region" description="Low complexity" evidence="1">
    <location>
        <begin position="550"/>
        <end position="565"/>
    </location>
</feature>
<evidence type="ECO:0000313" key="3">
    <source>
        <dbReference type="Proteomes" id="UP001273209"/>
    </source>
</evidence>
<dbReference type="Proteomes" id="UP001273209">
    <property type="component" value="Unassembled WGS sequence"/>
</dbReference>
<evidence type="ECO:0000313" key="2">
    <source>
        <dbReference type="EMBL" id="KAK4081609.1"/>
    </source>
</evidence>
<feature type="compositionally biased region" description="Polar residues" evidence="1">
    <location>
        <begin position="344"/>
        <end position="368"/>
    </location>
</feature>
<feature type="compositionally biased region" description="Low complexity" evidence="1">
    <location>
        <begin position="261"/>
        <end position="309"/>
    </location>
</feature>
<dbReference type="EMBL" id="JAWRVG010000006">
    <property type="protein sequence ID" value="KAK4081609.1"/>
    <property type="molecule type" value="Genomic_DNA"/>
</dbReference>
<dbReference type="RefSeq" id="XP_062758562.1">
    <property type="nucleotide sequence ID" value="XM_062896522.1"/>
</dbReference>
<feature type="compositionally biased region" description="Polar residues" evidence="1">
    <location>
        <begin position="310"/>
        <end position="326"/>
    </location>
</feature>
<feature type="compositionally biased region" description="Low complexity" evidence="1">
    <location>
        <begin position="333"/>
        <end position="343"/>
    </location>
</feature>
<feature type="region of interest" description="Disordered" evidence="1">
    <location>
        <begin position="261"/>
        <end position="379"/>
    </location>
</feature>
<dbReference type="AlphaFoldDB" id="A0AAE1IJ09"/>
<comment type="caution">
    <text evidence="2">The sequence shown here is derived from an EMBL/GenBank/DDBJ whole genome shotgun (WGS) entry which is preliminary data.</text>
</comment>
<dbReference type="GeneID" id="87916427"/>
<protein>
    <recommendedName>
        <fullName evidence="4">Glutamine repeat protein-1</fullName>
    </recommendedName>
</protein>